<comment type="caution">
    <text evidence="3">The sequence shown here is derived from an EMBL/GenBank/DDBJ whole genome shotgun (WGS) entry which is preliminary data.</text>
</comment>
<evidence type="ECO:0000313" key="3">
    <source>
        <dbReference type="EMBL" id="GLH68693.1"/>
    </source>
</evidence>
<dbReference type="InterPro" id="IPR003599">
    <property type="entry name" value="Ig_sub"/>
</dbReference>
<dbReference type="InterPro" id="IPR003598">
    <property type="entry name" value="Ig_sub2"/>
</dbReference>
<dbReference type="Pfam" id="PF18911">
    <property type="entry name" value="PKD_4"/>
    <property type="match status" value="1"/>
</dbReference>
<dbReference type="SMART" id="SM00089">
    <property type="entry name" value="PKD"/>
    <property type="match status" value="1"/>
</dbReference>
<dbReference type="InterPro" id="IPR001604">
    <property type="entry name" value="Endo_G_ENPP1-like_dom"/>
</dbReference>
<dbReference type="InterPro" id="IPR035986">
    <property type="entry name" value="PKD_dom_sf"/>
</dbReference>
<evidence type="ECO:0000259" key="1">
    <source>
        <dbReference type="PROSITE" id="PS50093"/>
    </source>
</evidence>
<dbReference type="SMART" id="SM00477">
    <property type="entry name" value="NUC"/>
    <property type="match status" value="1"/>
</dbReference>
<dbReference type="Gene3D" id="2.60.40.10">
    <property type="entry name" value="Immunoglobulins"/>
    <property type="match status" value="4"/>
</dbReference>
<dbReference type="SUPFAM" id="SSF54060">
    <property type="entry name" value="His-Me finger endonucleases"/>
    <property type="match status" value="1"/>
</dbReference>
<proteinExistence type="predicted"/>
<dbReference type="SMART" id="SM00409">
    <property type="entry name" value="IG"/>
    <property type="match status" value="3"/>
</dbReference>
<sequence>MRPNINGIPRLRTGLLAGVLTLLSACGGGGGSASSPGPSQVQASTPVLSVQPFSQSVLEGGRVGFSVTATGNGTLTYQWQKGGIDLAGQTAATITFDPVALADAGRYVAVVTNTLGGTRATASSAAADLTVNPVAMPPTITTQPVSQMVTEGAGVTFMVAATANGALSLQWQKDGADLPGRTASTLTFAAATLTDAGSYRAVVTNALNGTTASTTSAAAVLTVNRAAVNGPVIATQPASQTVCAPDGASFSVVASGTGTLHYQWQKNGVDLAGATEATVSVSATDLQETSAQYRVRVTDDLGTGTSQSATLTVMAPEPAYAGDPAPVPARPLTVLPSYHVGTAFPHGAFRVGYDETAKNPAWTAYANFRFTAAFANGTRTFLADDRLAAPQVSDADYSGSGWTRGHQVMMSDLAYRYGSEAGTDTCRLSNVAPQDTDHNNNFWNNLEQAVGGSFTGTGGAWVPGLADAFGRVWIYTGPTFDADAPLLPGAAAPVRIPSGFWKVVVRETAPGQPRALAILTPNRAGLAVSEAEIQKYTTSVARIETLTGLDLFPNPAVPLPAGFRTDVDVRGWGARFEAMGRPNVHMIQPSWDGTATVGATYTFQGQATSADSRVASVRWDFGDGATAATPATEHVYAANGTYSVVFTATDALGASSAITRVLTVTGGNAAPTVLGLPASSATPVDTAADLSFTVTDDASPLAVTLAATSSDEAIIPNSGLTFAGTLAGPVLHIVPAAGAAGTVTLTVKVTDADLASTTKTLTFVVGGTPPPAGLAEPFTWAGTGTTYATGDFTLATGSWHFVTTMSVSTDASDAKNGGQGLRMKASAGSAVWMNFDYGDASTPVTSVSVAHGVYKSDASNGKTATFTIQASTDAGATWFPIGSPVTASSNSLSTVTFKGLSLTGPVRFKLAVEGTPAARLNLDDFIVQ</sequence>
<dbReference type="SMART" id="SM00892">
    <property type="entry name" value="Endonuclease_NS"/>
    <property type="match status" value="1"/>
</dbReference>
<organism evidence="3 4">
    <name type="scientific">Geothrix rubra</name>
    <dbReference type="NCBI Taxonomy" id="2927977"/>
    <lineage>
        <taxon>Bacteria</taxon>
        <taxon>Pseudomonadati</taxon>
        <taxon>Acidobacteriota</taxon>
        <taxon>Holophagae</taxon>
        <taxon>Holophagales</taxon>
        <taxon>Holophagaceae</taxon>
        <taxon>Geothrix</taxon>
    </lineage>
</organism>
<dbReference type="InterPro" id="IPR044925">
    <property type="entry name" value="His-Me_finger_sf"/>
</dbReference>
<dbReference type="PROSITE" id="PS51257">
    <property type="entry name" value="PROKAR_LIPOPROTEIN"/>
    <property type="match status" value="1"/>
</dbReference>
<feature type="domain" description="PKD" evidence="1">
    <location>
        <begin position="594"/>
        <end position="665"/>
    </location>
</feature>
<dbReference type="InterPro" id="IPR007110">
    <property type="entry name" value="Ig-like_dom"/>
</dbReference>
<dbReference type="SUPFAM" id="SSF49299">
    <property type="entry name" value="PKD domain"/>
    <property type="match status" value="1"/>
</dbReference>
<dbReference type="Pfam" id="PF13927">
    <property type="entry name" value="Ig_3"/>
    <property type="match status" value="2"/>
</dbReference>
<dbReference type="Proteomes" id="UP001165089">
    <property type="component" value="Unassembled WGS sequence"/>
</dbReference>
<dbReference type="PANTHER" id="PTHR13966">
    <property type="entry name" value="ENDONUCLEASE RELATED"/>
    <property type="match status" value="1"/>
</dbReference>
<dbReference type="InterPro" id="IPR000601">
    <property type="entry name" value="PKD_dom"/>
</dbReference>
<dbReference type="PROSITE" id="PS50835">
    <property type="entry name" value="IG_LIKE"/>
    <property type="match status" value="2"/>
</dbReference>
<dbReference type="Gene3D" id="3.40.570.10">
    <property type="entry name" value="Extracellular Endonuclease, subunit A"/>
    <property type="match status" value="1"/>
</dbReference>
<feature type="domain" description="Ig-like" evidence="2">
    <location>
        <begin position="138"/>
        <end position="222"/>
    </location>
</feature>
<dbReference type="InterPro" id="IPR013783">
    <property type="entry name" value="Ig-like_fold"/>
</dbReference>
<dbReference type="SMART" id="SM00408">
    <property type="entry name" value="IGc2"/>
    <property type="match status" value="2"/>
</dbReference>
<dbReference type="InterPro" id="IPR044929">
    <property type="entry name" value="DNA/RNA_non-sp_Endonuclease_sf"/>
</dbReference>
<dbReference type="InterPro" id="IPR040255">
    <property type="entry name" value="Non-specific_endonuclease"/>
</dbReference>
<keyword evidence="4" id="KW-1185">Reference proteome</keyword>
<accession>A0ABQ5Q214</accession>
<dbReference type="CDD" id="cd00096">
    <property type="entry name" value="Ig"/>
    <property type="match status" value="2"/>
</dbReference>
<evidence type="ECO:0000259" key="2">
    <source>
        <dbReference type="PROSITE" id="PS50835"/>
    </source>
</evidence>
<protein>
    <recommendedName>
        <fullName evidence="5">PKD domain-containing protein</fullName>
    </recommendedName>
</protein>
<dbReference type="PANTHER" id="PTHR13966:SF5">
    <property type="entry name" value="ENDONUCLEASE G, MITOCHONDRIAL"/>
    <property type="match status" value="1"/>
</dbReference>
<dbReference type="Pfam" id="PF01223">
    <property type="entry name" value="Endonuclease_NS"/>
    <property type="match status" value="1"/>
</dbReference>
<dbReference type="CDD" id="cd00146">
    <property type="entry name" value="PKD"/>
    <property type="match status" value="1"/>
</dbReference>
<reference evidence="3 4" key="1">
    <citation type="journal article" date="2023" name="Antonie Van Leeuwenhoek">
        <title>Mesoterricola silvestris gen. nov., sp. nov., Mesoterricola sediminis sp. nov., Geothrix oryzae sp. nov., Geothrix edaphica sp. nov., Geothrix rubra sp. nov., and Geothrix limicola sp. nov., six novel members of Acidobacteriota isolated from soils.</title>
        <authorList>
            <person name="Itoh H."/>
            <person name="Sugisawa Y."/>
            <person name="Mise K."/>
            <person name="Xu Z."/>
            <person name="Kuniyasu M."/>
            <person name="Ushijima N."/>
            <person name="Kawano K."/>
            <person name="Kobayashi E."/>
            <person name="Shiratori Y."/>
            <person name="Masuda Y."/>
            <person name="Senoo K."/>
        </authorList>
    </citation>
    <scope>NUCLEOTIDE SEQUENCE [LARGE SCALE GENOMIC DNA]</scope>
    <source>
        <strain evidence="3 4">Red803</strain>
    </source>
</reference>
<dbReference type="EMBL" id="BSDD01000001">
    <property type="protein sequence ID" value="GLH68693.1"/>
    <property type="molecule type" value="Genomic_DNA"/>
</dbReference>
<dbReference type="InterPro" id="IPR036179">
    <property type="entry name" value="Ig-like_dom_sf"/>
</dbReference>
<dbReference type="InterPro" id="IPR022409">
    <property type="entry name" value="PKD/Chitinase_dom"/>
</dbReference>
<evidence type="ECO:0008006" key="5">
    <source>
        <dbReference type="Google" id="ProtNLM"/>
    </source>
</evidence>
<evidence type="ECO:0000313" key="4">
    <source>
        <dbReference type="Proteomes" id="UP001165089"/>
    </source>
</evidence>
<name>A0ABQ5Q214_9BACT</name>
<dbReference type="InterPro" id="IPR020821">
    <property type="entry name" value="ENPP1-3/EXOG-like_nuc-like"/>
</dbReference>
<gene>
    <name evidence="3" type="ORF">GETHPA_02260</name>
</gene>
<feature type="domain" description="Ig-like" evidence="2">
    <location>
        <begin position="46"/>
        <end position="130"/>
    </location>
</feature>
<dbReference type="RefSeq" id="WP_285722265.1">
    <property type="nucleotide sequence ID" value="NZ_BSDD01000001.1"/>
</dbReference>
<dbReference type="SUPFAM" id="SSF48726">
    <property type="entry name" value="Immunoglobulin"/>
    <property type="match status" value="3"/>
</dbReference>
<dbReference type="PROSITE" id="PS50093">
    <property type="entry name" value="PKD"/>
    <property type="match status" value="1"/>
</dbReference>